<evidence type="ECO:0000256" key="1">
    <source>
        <dbReference type="ARBA" id="ARBA00023125"/>
    </source>
</evidence>
<proteinExistence type="predicted"/>
<dbReference type="RefSeq" id="WP_091152104.1">
    <property type="nucleotide sequence ID" value="NZ_FNOT01000002.1"/>
</dbReference>
<dbReference type="STRING" id="1137993.SAMN05660209_01048"/>
<dbReference type="InterPro" id="IPR050109">
    <property type="entry name" value="HTH-type_TetR-like_transc_reg"/>
</dbReference>
<evidence type="ECO:0000313" key="5">
    <source>
        <dbReference type="Proteomes" id="UP000198921"/>
    </source>
</evidence>
<dbReference type="Proteomes" id="UP000198921">
    <property type="component" value="Unassembled WGS sequence"/>
</dbReference>
<evidence type="ECO:0000313" key="4">
    <source>
        <dbReference type="EMBL" id="SDX67498.1"/>
    </source>
</evidence>
<keyword evidence="1 2" id="KW-0238">DNA-binding</keyword>
<dbReference type="SUPFAM" id="SSF46689">
    <property type="entry name" value="Homeodomain-like"/>
    <property type="match status" value="1"/>
</dbReference>
<accession>A0A1H3DN34</accession>
<dbReference type="GO" id="GO:0000976">
    <property type="term" value="F:transcription cis-regulatory region binding"/>
    <property type="evidence" value="ECO:0007669"/>
    <property type="project" value="TreeGrafter"/>
</dbReference>
<dbReference type="AlphaFoldDB" id="A0A1H3DN34"/>
<dbReference type="PROSITE" id="PS50977">
    <property type="entry name" value="HTH_TETR_2"/>
    <property type="match status" value="1"/>
</dbReference>
<dbReference type="OrthoDB" id="6637160at2"/>
<gene>
    <name evidence="4" type="ORF">SAMN05660209_01048</name>
</gene>
<evidence type="ECO:0000259" key="3">
    <source>
        <dbReference type="PROSITE" id="PS50977"/>
    </source>
</evidence>
<dbReference type="Pfam" id="PF17929">
    <property type="entry name" value="TetR_C_34"/>
    <property type="match status" value="1"/>
</dbReference>
<name>A0A1H3DN34_9ACTN</name>
<dbReference type="PANTHER" id="PTHR30055:SF178">
    <property type="entry name" value="POSSIBLE TRANSCRIPTIONAL REGULATORY PROTEIN"/>
    <property type="match status" value="1"/>
</dbReference>
<feature type="DNA-binding region" description="H-T-H motif" evidence="2">
    <location>
        <begin position="39"/>
        <end position="58"/>
    </location>
</feature>
<dbReference type="Pfam" id="PF00440">
    <property type="entry name" value="TetR_N"/>
    <property type="match status" value="1"/>
</dbReference>
<dbReference type="InterPro" id="IPR041483">
    <property type="entry name" value="TetR_C_34"/>
</dbReference>
<protein>
    <submittedName>
        <fullName evidence="4">Transcriptional regulator, TetR family</fullName>
    </submittedName>
</protein>
<evidence type="ECO:0000256" key="2">
    <source>
        <dbReference type="PROSITE-ProRule" id="PRU00335"/>
    </source>
</evidence>
<feature type="domain" description="HTH tetR-type" evidence="3">
    <location>
        <begin position="16"/>
        <end position="76"/>
    </location>
</feature>
<dbReference type="InterPro" id="IPR001647">
    <property type="entry name" value="HTH_TetR"/>
</dbReference>
<organism evidence="4 5">
    <name type="scientific">Geodermatophilus africanus</name>
    <dbReference type="NCBI Taxonomy" id="1137993"/>
    <lineage>
        <taxon>Bacteria</taxon>
        <taxon>Bacillati</taxon>
        <taxon>Actinomycetota</taxon>
        <taxon>Actinomycetes</taxon>
        <taxon>Geodermatophilales</taxon>
        <taxon>Geodermatophilaceae</taxon>
        <taxon>Geodermatophilus</taxon>
    </lineage>
</organism>
<dbReference type="EMBL" id="FNOT01000002">
    <property type="protein sequence ID" value="SDX67498.1"/>
    <property type="molecule type" value="Genomic_DNA"/>
</dbReference>
<dbReference type="Gene3D" id="1.10.357.10">
    <property type="entry name" value="Tetracycline Repressor, domain 2"/>
    <property type="match status" value="1"/>
</dbReference>
<keyword evidence="5" id="KW-1185">Reference proteome</keyword>
<dbReference type="InterPro" id="IPR009057">
    <property type="entry name" value="Homeodomain-like_sf"/>
</dbReference>
<sequence>MTRSAFLRARRPEHKQQRREAILAAARDCARASGVRAVSLGAVAEAAGLAKSNIARYFGTREEIYLELLTEEWQRWAGTVAPRLRAAHGTTEAMTALAETLVDQPLFCDLLSHVSTSLEHNVSAPAARTFKHALHDNVAAMGAELAGVTDLNDREGGELVAMAAGLAGNLYRAANPPPVLAQVYAEDPELAAARPALLPTLVRALSALAAGLPTLRNESVLNAGEGYLV</sequence>
<reference evidence="5" key="1">
    <citation type="submission" date="2016-10" db="EMBL/GenBank/DDBJ databases">
        <authorList>
            <person name="Varghese N."/>
            <person name="Submissions S."/>
        </authorList>
    </citation>
    <scope>NUCLEOTIDE SEQUENCE [LARGE SCALE GENOMIC DNA]</scope>
    <source>
        <strain evidence="5">DSM 45422</strain>
    </source>
</reference>
<dbReference type="PANTHER" id="PTHR30055">
    <property type="entry name" value="HTH-TYPE TRANSCRIPTIONAL REGULATOR RUTR"/>
    <property type="match status" value="1"/>
</dbReference>
<dbReference type="GO" id="GO:0003700">
    <property type="term" value="F:DNA-binding transcription factor activity"/>
    <property type="evidence" value="ECO:0007669"/>
    <property type="project" value="TreeGrafter"/>
</dbReference>